<dbReference type="InterPro" id="IPR050303">
    <property type="entry name" value="GatZ_KbaZ_carbometab"/>
</dbReference>
<organism evidence="10 11">
    <name type="scientific">Ligilactobacillus ubinensis</name>
    <dbReference type="NCBI Taxonomy" id="2876789"/>
    <lineage>
        <taxon>Bacteria</taxon>
        <taxon>Bacillati</taxon>
        <taxon>Bacillota</taxon>
        <taxon>Bacilli</taxon>
        <taxon>Lactobacillales</taxon>
        <taxon>Lactobacillaceae</taxon>
        <taxon>Ligilactobacillus</taxon>
    </lineage>
</organism>
<keyword evidence="7 9" id="KW-1133">Transmembrane helix</keyword>
<evidence type="ECO:0000313" key="10">
    <source>
        <dbReference type="EMBL" id="MCP0887426.1"/>
    </source>
</evidence>
<dbReference type="EMBL" id="JAIULA010000017">
    <property type="protein sequence ID" value="MCP0887426.1"/>
    <property type="molecule type" value="Genomic_DNA"/>
</dbReference>
<reference evidence="10 11" key="1">
    <citation type="journal article" date="2023" name="Int. J. Syst. Evol. Microbiol.">
        <title>Ligilactobacillus ubinensis sp. nov., a novel species isolated from the wild ferment of a durian fruit (Durio zibethinus).</title>
        <authorList>
            <person name="Heng Y.C."/>
            <person name="Menon N."/>
            <person name="Chen B."/>
            <person name="Loo B.Z.L."/>
            <person name="Wong G.W.J."/>
            <person name="Lim A.C.H."/>
            <person name="Silvaraju S."/>
            <person name="Kittelmann S."/>
        </authorList>
    </citation>
    <scope>NUCLEOTIDE SEQUENCE [LARGE SCALE GENOMIC DNA]</scope>
    <source>
        <strain evidence="10 11">WILCCON 0076</strain>
    </source>
</reference>
<feature type="transmembrane region" description="Helical" evidence="9">
    <location>
        <begin position="6"/>
        <end position="22"/>
    </location>
</feature>
<keyword evidence="3" id="KW-1003">Cell membrane</keyword>
<dbReference type="InterPro" id="IPR004700">
    <property type="entry name" value="PTS_IIC_man"/>
</dbReference>
<evidence type="ECO:0000256" key="8">
    <source>
        <dbReference type="ARBA" id="ARBA00023136"/>
    </source>
</evidence>
<feature type="transmembrane region" description="Helical" evidence="9">
    <location>
        <begin position="64"/>
        <end position="84"/>
    </location>
</feature>
<dbReference type="PROSITE" id="PS51106">
    <property type="entry name" value="PTS_EIIC_TYPE_4"/>
    <property type="match status" value="1"/>
</dbReference>
<evidence type="ECO:0000256" key="4">
    <source>
        <dbReference type="ARBA" id="ARBA00022597"/>
    </source>
</evidence>
<keyword evidence="4" id="KW-0762">Sugar transport</keyword>
<dbReference type="RefSeq" id="WP_253361260.1">
    <property type="nucleotide sequence ID" value="NZ_JAIULA010000017.1"/>
</dbReference>
<feature type="transmembrane region" description="Helical" evidence="9">
    <location>
        <begin position="179"/>
        <end position="198"/>
    </location>
</feature>
<sequence length="262" mass="28203">MNTGQMFLILLIAGVAGIGSVLDEGQMHRPLVVCPLIGLVLGNLKMGIILGGNLEMMALGWMNVGLAMAPDTALAAVISTIVVINTHSSIGDGIALAVPLAAAGQVLTIFVRTIVVFLIHRGDIFAKKGQYRVLESMHIFAMFLQALRVMIPTAGVMFLNTKVVEQLLSEIPKVISDGLQIGGGIIVVVGYAMVINIMDVPELKPFFYLGFLFAAFTKFNLVGIGGLGLIFAILYLQLEYREPKKKIKISNSDDLDDDDLDD</sequence>
<evidence type="ECO:0000256" key="5">
    <source>
        <dbReference type="ARBA" id="ARBA00022683"/>
    </source>
</evidence>
<gene>
    <name evidence="10" type="ORF">LB941_08765</name>
</gene>
<evidence type="ECO:0000256" key="9">
    <source>
        <dbReference type="SAM" id="Phobius"/>
    </source>
</evidence>
<dbReference type="Proteomes" id="UP001139006">
    <property type="component" value="Unassembled WGS sequence"/>
</dbReference>
<keyword evidence="5" id="KW-0598">Phosphotransferase system</keyword>
<comment type="subcellular location">
    <subcellularLocation>
        <location evidence="1">Cell membrane</location>
        <topology evidence="1">Multi-pass membrane protein</topology>
    </subcellularLocation>
</comment>
<feature type="transmembrane region" description="Helical" evidence="9">
    <location>
        <begin position="31"/>
        <end position="52"/>
    </location>
</feature>
<dbReference type="GO" id="GO:0005886">
    <property type="term" value="C:plasma membrane"/>
    <property type="evidence" value="ECO:0007669"/>
    <property type="project" value="UniProtKB-SubCell"/>
</dbReference>
<evidence type="ECO:0000256" key="2">
    <source>
        <dbReference type="ARBA" id="ARBA00022448"/>
    </source>
</evidence>
<evidence type="ECO:0000313" key="11">
    <source>
        <dbReference type="Proteomes" id="UP001139006"/>
    </source>
</evidence>
<evidence type="ECO:0000256" key="1">
    <source>
        <dbReference type="ARBA" id="ARBA00004651"/>
    </source>
</evidence>
<protein>
    <submittedName>
        <fullName evidence="10">PTS mannose/fructose/sorbose transporter subunit IIC</fullName>
    </submittedName>
</protein>
<dbReference type="GO" id="GO:0009401">
    <property type="term" value="P:phosphoenolpyruvate-dependent sugar phosphotransferase system"/>
    <property type="evidence" value="ECO:0007669"/>
    <property type="project" value="UniProtKB-KW"/>
</dbReference>
<comment type="caution">
    <text evidence="10">The sequence shown here is derived from an EMBL/GenBank/DDBJ whole genome shotgun (WGS) entry which is preliminary data.</text>
</comment>
<feature type="transmembrane region" description="Helical" evidence="9">
    <location>
        <begin position="210"/>
        <end position="236"/>
    </location>
</feature>
<keyword evidence="6 9" id="KW-0812">Transmembrane</keyword>
<keyword evidence="11" id="KW-1185">Reference proteome</keyword>
<evidence type="ECO:0000256" key="3">
    <source>
        <dbReference type="ARBA" id="ARBA00022475"/>
    </source>
</evidence>
<keyword evidence="2" id="KW-0813">Transport</keyword>
<name>A0A9X2FKS5_9LACO</name>
<dbReference type="Pfam" id="PF03609">
    <property type="entry name" value="EII-Sor"/>
    <property type="match status" value="1"/>
</dbReference>
<keyword evidence="8 9" id="KW-0472">Membrane</keyword>
<evidence type="ECO:0000256" key="6">
    <source>
        <dbReference type="ARBA" id="ARBA00022692"/>
    </source>
</evidence>
<dbReference type="AlphaFoldDB" id="A0A9X2FKS5"/>
<feature type="transmembrane region" description="Helical" evidence="9">
    <location>
        <begin position="139"/>
        <end position="159"/>
    </location>
</feature>
<proteinExistence type="predicted"/>
<dbReference type="PANTHER" id="PTHR32502:SF4">
    <property type="entry name" value="PTS SYSTEM MANNOSE-SPECIFIC EIIC COMPONENT"/>
    <property type="match status" value="1"/>
</dbReference>
<accession>A0A9X2FKS5</accession>
<evidence type="ECO:0000256" key="7">
    <source>
        <dbReference type="ARBA" id="ARBA00022989"/>
    </source>
</evidence>
<dbReference type="NCBIfam" id="NF011647">
    <property type="entry name" value="PRK15065.1"/>
    <property type="match status" value="1"/>
</dbReference>
<dbReference type="PANTHER" id="PTHR32502">
    <property type="entry name" value="N-ACETYLGALACTOSAMINE PERMEASE II COMPONENT-RELATED"/>
    <property type="match status" value="1"/>
</dbReference>
<feature type="transmembrane region" description="Helical" evidence="9">
    <location>
        <begin position="96"/>
        <end position="119"/>
    </location>
</feature>